<evidence type="ECO:0000313" key="1">
    <source>
        <dbReference type="EMBL" id="KUJ09603.1"/>
    </source>
</evidence>
<gene>
    <name evidence="1" type="ORF">LY89DRAFT_542395</name>
</gene>
<dbReference type="OrthoDB" id="5343383at2759"/>
<dbReference type="InParanoid" id="A0A132BBF4"/>
<protein>
    <submittedName>
        <fullName evidence="1">Uncharacterized protein</fullName>
    </submittedName>
</protein>
<name>A0A132BBF4_MOLSC</name>
<organism evidence="1 2">
    <name type="scientific">Mollisia scopiformis</name>
    <name type="common">Conifer needle endophyte fungus</name>
    <name type="synonym">Phialocephala scopiformis</name>
    <dbReference type="NCBI Taxonomy" id="149040"/>
    <lineage>
        <taxon>Eukaryota</taxon>
        <taxon>Fungi</taxon>
        <taxon>Dikarya</taxon>
        <taxon>Ascomycota</taxon>
        <taxon>Pezizomycotina</taxon>
        <taxon>Leotiomycetes</taxon>
        <taxon>Helotiales</taxon>
        <taxon>Mollisiaceae</taxon>
        <taxon>Mollisia</taxon>
    </lineage>
</organism>
<dbReference type="GeneID" id="28817920"/>
<keyword evidence="2" id="KW-1185">Reference proteome</keyword>
<dbReference type="Proteomes" id="UP000070700">
    <property type="component" value="Unassembled WGS sequence"/>
</dbReference>
<feature type="non-terminal residue" evidence="1">
    <location>
        <position position="1"/>
    </location>
</feature>
<dbReference type="RefSeq" id="XP_018063958.1">
    <property type="nucleotide sequence ID" value="XM_018208194.1"/>
</dbReference>
<dbReference type="EMBL" id="KQ947431">
    <property type="protein sequence ID" value="KUJ09603.1"/>
    <property type="molecule type" value="Genomic_DNA"/>
</dbReference>
<sequence length="61" mass="6672">PDPRLDGVTATYDPSAIIATLTEHYQALSTLPFISASDILYPPPDGWPNITKQNFSPLKKS</sequence>
<evidence type="ECO:0000313" key="2">
    <source>
        <dbReference type="Proteomes" id="UP000070700"/>
    </source>
</evidence>
<dbReference type="AlphaFoldDB" id="A0A132BBF4"/>
<dbReference type="KEGG" id="psco:LY89DRAFT_542395"/>
<proteinExistence type="predicted"/>
<feature type="non-terminal residue" evidence="1">
    <location>
        <position position="61"/>
    </location>
</feature>
<accession>A0A132BBF4</accession>
<reference evidence="1 2" key="1">
    <citation type="submission" date="2015-10" db="EMBL/GenBank/DDBJ databases">
        <title>Full genome of DAOMC 229536 Phialocephala scopiformis, a fungal endophyte of spruce producing the potent anti-insectan compound rugulosin.</title>
        <authorList>
            <consortium name="DOE Joint Genome Institute"/>
            <person name="Walker A.K."/>
            <person name="Frasz S.L."/>
            <person name="Seifert K.A."/>
            <person name="Miller J.D."/>
            <person name="Mondo S.J."/>
            <person name="Labutti K."/>
            <person name="Lipzen A."/>
            <person name="Dockter R."/>
            <person name="Kennedy M."/>
            <person name="Grigoriev I.V."/>
            <person name="Spatafora J.W."/>
        </authorList>
    </citation>
    <scope>NUCLEOTIDE SEQUENCE [LARGE SCALE GENOMIC DNA]</scope>
    <source>
        <strain evidence="1 2">CBS 120377</strain>
    </source>
</reference>